<name>A0A0J8GS27_9ALTE</name>
<feature type="domain" description="Flavin reductase like" evidence="5">
    <location>
        <begin position="19"/>
        <end position="174"/>
    </location>
</feature>
<evidence type="ECO:0000313" key="6">
    <source>
        <dbReference type="EMBL" id="KMT65517.1"/>
    </source>
</evidence>
<dbReference type="InterPro" id="IPR012349">
    <property type="entry name" value="Split_barrel_FMN-bd"/>
</dbReference>
<comment type="cofactor">
    <cofactor evidence="1">
        <name>FMN</name>
        <dbReference type="ChEBI" id="CHEBI:58210"/>
    </cofactor>
</comment>
<evidence type="ECO:0000256" key="2">
    <source>
        <dbReference type="ARBA" id="ARBA00022630"/>
    </source>
</evidence>
<comment type="caution">
    <text evidence="6">The sequence shown here is derived from an EMBL/GenBank/DDBJ whole genome shotgun (WGS) entry which is preliminary data.</text>
</comment>
<dbReference type="PANTHER" id="PTHR33798">
    <property type="entry name" value="FLAVOPROTEIN OXYGENASE"/>
    <property type="match status" value="1"/>
</dbReference>
<keyword evidence="2" id="KW-0285">Flavoprotein</keyword>
<proteinExistence type="inferred from homology"/>
<keyword evidence="7" id="KW-1185">Reference proteome</keyword>
<dbReference type="SUPFAM" id="SSF50475">
    <property type="entry name" value="FMN-binding split barrel"/>
    <property type="match status" value="1"/>
</dbReference>
<dbReference type="Proteomes" id="UP000037600">
    <property type="component" value="Unassembled WGS sequence"/>
</dbReference>
<dbReference type="InterPro" id="IPR002563">
    <property type="entry name" value="Flavin_Rdtase-like_dom"/>
</dbReference>
<organism evidence="6 7">
    <name type="scientific">Catenovulum maritimum</name>
    <dbReference type="NCBI Taxonomy" id="1513271"/>
    <lineage>
        <taxon>Bacteria</taxon>
        <taxon>Pseudomonadati</taxon>
        <taxon>Pseudomonadota</taxon>
        <taxon>Gammaproteobacteria</taxon>
        <taxon>Alteromonadales</taxon>
        <taxon>Alteromonadaceae</taxon>
        <taxon>Catenovulum</taxon>
    </lineage>
</organism>
<dbReference type="RefSeq" id="WP_048691845.1">
    <property type="nucleotide sequence ID" value="NZ_KQ130488.1"/>
</dbReference>
<dbReference type="EMBL" id="LAZL01000011">
    <property type="protein sequence ID" value="KMT65517.1"/>
    <property type="molecule type" value="Genomic_DNA"/>
</dbReference>
<dbReference type="GO" id="GO:0010181">
    <property type="term" value="F:FMN binding"/>
    <property type="evidence" value="ECO:0007669"/>
    <property type="project" value="InterPro"/>
</dbReference>
<keyword evidence="3" id="KW-0288">FMN</keyword>
<dbReference type="STRING" id="1513271.XM47_09215"/>
<dbReference type="Gene3D" id="2.30.110.10">
    <property type="entry name" value="Electron Transport, Fmn-binding Protein, Chain A"/>
    <property type="match status" value="1"/>
</dbReference>
<gene>
    <name evidence="6" type="ORF">XM47_09215</name>
</gene>
<evidence type="ECO:0000259" key="5">
    <source>
        <dbReference type="SMART" id="SM00903"/>
    </source>
</evidence>
<evidence type="ECO:0000256" key="1">
    <source>
        <dbReference type="ARBA" id="ARBA00001917"/>
    </source>
</evidence>
<dbReference type="Pfam" id="PF01613">
    <property type="entry name" value="Flavin_Reduct"/>
    <property type="match status" value="1"/>
</dbReference>
<dbReference type="SMART" id="SM00903">
    <property type="entry name" value="Flavin_Reduct"/>
    <property type="match status" value="1"/>
</dbReference>
<sequence>MYIDATKLSPRQNYFLLTQAIIPRPIAWVLTANDNQSYNIAPYSFFNAVSSEPPILMFSSGKRVDQKNKDTLTNLLRTQKCVVHIAHAQQVNDVNNSAKSLDRGQSEIDEFNIELADFDGSTLPRVAESPIALACDLYKVDEIGDKPMQLVFVEVKQVFVDDSAIEQNGDRFTLDAKQLDPLARLGGQEYSNLDEIILATAAR</sequence>
<dbReference type="GO" id="GO:0016646">
    <property type="term" value="F:oxidoreductase activity, acting on the CH-NH group of donors, NAD or NADP as acceptor"/>
    <property type="evidence" value="ECO:0007669"/>
    <property type="project" value="UniProtKB-ARBA"/>
</dbReference>
<reference evidence="6 7" key="1">
    <citation type="submission" date="2015-04" db="EMBL/GenBank/DDBJ databases">
        <title>Draft Genome Sequence of the Novel Agar-Digesting Marine Bacterium Q1.</title>
        <authorList>
            <person name="Li Y."/>
            <person name="Li D."/>
            <person name="Chen G."/>
            <person name="Du Z."/>
        </authorList>
    </citation>
    <scope>NUCLEOTIDE SEQUENCE [LARGE SCALE GENOMIC DNA]</scope>
    <source>
        <strain evidence="6 7">Q1</strain>
    </source>
</reference>
<evidence type="ECO:0000313" key="7">
    <source>
        <dbReference type="Proteomes" id="UP000037600"/>
    </source>
</evidence>
<protein>
    <recommendedName>
        <fullName evidence="5">Flavin reductase like domain-containing protein</fullName>
    </recommendedName>
</protein>
<dbReference type="OrthoDB" id="9794638at2"/>
<comment type="similarity">
    <text evidence="4">Belongs to the flavoredoxin family.</text>
</comment>
<dbReference type="PANTHER" id="PTHR33798:SF5">
    <property type="entry name" value="FLAVIN REDUCTASE LIKE DOMAIN-CONTAINING PROTEIN"/>
    <property type="match status" value="1"/>
</dbReference>
<evidence type="ECO:0000256" key="4">
    <source>
        <dbReference type="ARBA" id="ARBA00038054"/>
    </source>
</evidence>
<evidence type="ECO:0000256" key="3">
    <source>
        <dbReference type="ARBA" id="ARBA00022643"/>
    </source>
</evidence>
<dbReference type="AlphaFoldDB" id="A0A0J8GS27"/>
<accession>A0A0J8GS27</accession>